<dbReference type="EC" id="1.2.1.54" evidence="4"/>
<dbReference type="EMBL" id="CP040017">
    <property type="protein sequence ID" value="QCP12038.1"/>
    <property type="molecule type" value="Genomic_DNA"/>
</dbReference>
<protein>
    <submittedName>
        <fullName evidence="4 5">Aldehyde dehydrogenase</fullName>
        <ecNumber evidence="4">1.2.1.-</ecNumber>
        <ecNumber evidence="4">1.2.1.54</ecNumber>
    </submittedName>
</protein>
<name>A0A4P8HTK8_9BURK</name>
<dbReference type="FunFam" id="3.40.605.10:FF:000001">
    <property type="entry name" value="Aldehyde dehydrogenase 1"/>
    <property type="match status" value="1"/>
</dbReference>
<dbReference type="PROSITE" id="PS00070">
    <property type="entry name" value="ALDEHYDE_DEHYDR_CYS"/>
    <property type="match status" value="1"/>
</dbReference>
<dbReference type="Proteomes" id="UP000298763">
    <property type="component" value="Chromosome"/>
</dbReference>
<evidence type="ECO:0000313" key="5">
    <source>
        <dbReference type="EMBL" id="QCP12038.1"/>
    </source>
</evidence>
<dbReference type="EMBL" id="JACHXS010000002">
    <property type="protein sequence ID" value="MBB3220435.1"/>
    <property type="molecule type" value="Genomic_DNA"/>
</dbReference>
<reference evidence="4 7" key="2">
    <citation type="submission" date="2020-08" db="EMBL/GenBank/DDBJ databases">
        <title>Genomic Encyclopedia of Type Strains, Phase III (KMG-III): the genomes of soil and plant-associated and newly described type strains.</title>
        <authorList>
            <person name="Whitman W."/>
        </authorList>
    </citation>
    <scope>NUCLEOTIDE SEQUENCE [LARGE SCALE GENOMIC DNA]</scope>
    <source>
        <strain evidence="4 7">CECT 7753</strain>
    </source>
</reference>
<dbReference type="Gene3D" id="3.40.605.10">
    <property type="entry name" value="Aldehyde Dehydrogenase, Chain A, domain 1"/>
    <property type="match status" value="1"/>
</dbReference>
<dbReference type="InterPro" id="IPR016161">
    <property type="entry name" value="Ald_DH/histidinol_DH"/>
</dbReference>
<dbReference type="FunFam" id="3.40.309.10:FF:000012">
    <property type="entry name" value="Betaine aldehyde dehydrogenase"/>
    <property type="match status" value="1"/>
</dbReference>
<dbReference type="EC" id="1.2.1.-" evidence="4"/>
<dbReference type="RefSeq" id="WP_137314879.1">
    <property type="nucleotide sequence ID" value="NZ_CP040017.1"/>
</dbReference>
<dbReference type="InterPro" id="IPR015590">
    <property type="entry name" value="Aldehyde_DH_dom"/>
</dbReference>
<dbReference type="InterPro" id="IPR016160">
    <property type="entry name" value="Ald_DH_CS_CYS"/>
</dbReference>
<dbReference type="Proteomes" id="UP000584325">
    <property type="component" value="Unassembled WGS sequence"/>
</dbReference>
<dbReference type="PANTHER" id="PTHR11699">
    <property type="entry name" value="ALDEHYDE DEHYDROGENASE-RELATED"/>
    <property type="match status" value="1"/>
</dbReference>
<dbReference type="AlphaFoldDB" id="A0A4P8HTK8"/>
<dbReference type="Gene3D" id="3.40.309.10">
    <property type="entry name" value="Aldehyde Dehydrogenase, Chain A, domain 2"/>
    <property type="match status" value="1"/>
</dbReference>
<accession>A0A4P8HTK8</accession>
<evidence type="ECO:0000313" key="4">
    <source>
        <dbReference type="EMBL" id="MBB3220435.1"/>
    </source>
</evidence>
<dbReference type="GO" id="GO:0047107">
    <property type="term" value="F:gamma-guanidinobutyraldehyde dehydrogenase (NAD+) activity"/>
    <property type="evidence" value="ECO:0007669"/>
    <property type="project" value="UniProtKB-EC"/>
</dbReference>
<evidence type="ECO:0000259" key="3">
    <source>
        <dbReference type="Pfam" id="PF00171"/>
    </source>
</evidence>
<proteinExistence type="inferred from homology"/>
<keyword evidence="6" id="KW-1185">Reference proteome</keyword>
<organism evidence="4 7">
    <name type="scientific">Pseudoduganella umbonata</name>
    <dbReference type="NCBI Taxonomy" id="864828"/>
    <lineage>
        <taxon>Bacteria</taxon>
        <taxon>Pseudomonadati</taxon>
        <taxon>Pseudomonadota</taxon>
        <taxon>Betaproteobacteria</taxon>
        <taxon>Burkholderiales</taxon>
        <taxon>Oxalobacteraceae</taxon>
        <taxon>Telluria group</taxon>
        <taxon>Pseudoduganella</taxon>
    </lineage>
</organism>
<comment type="similarity">
    <text evidence="1">Belongs to the aldehyde dehydrogenase family.</text>
</comment>
<dbReference type="OrthoDB" id="6187633at2"/>
<evidence type="ECO:0000313" key="7">
    <source>
        <dbReference type="Proteomes" id="UP000584325"/>
    </source>
</evidence>
<dbReference type="CDD" id="cd07112">
    <property type="entry name" value="ALDH_GABALDH-PuuC"/>
    <property type="match status" value="1"/>
</dbReference>
<evidence type="ECO:0000256" key="1">
    <source>
        <dbReference type="ARBA" id="ARBA00009986"/>
    </source>
</evidence>
<dbReference type="InterPro" id="IPR016162">
    <property type="entry name" value="Ald_DH_N"/>
</dbReference>
<feature type="domain" description="Aldehyde dehydrogenase" evidence="3">
    <location>
        <begin position="32"/>
        <end position="490"/>
    </location>
</feature>
<reference evidence="5 6" key="1">
    <citation type="submission" date="2019-05" db="EMBL/GenBank/DDBJ databases">
        <title>Draft Genome Sequences of Six Type Strains of the Genus Massilia.</title>
        <authorList>
            <person name="Miess H."/>
            <person name="Frediansyhah A."/>
            <person name="Gross H."/>
        </authorList>
    </citation>
    <scope>NUCLEOTIDE SEQUENCE [LARGE SCALE GENOMIC DNA]</scope>
    <source>
        <strain evidence="5 6">DSMZ 26121</strain>
    </source>
</reference>
<dbReference type="SUPFAM" id="SSF53720">
    <property type="entry name" value="ALDH-like"/>
    <property type="match status" value="1"/>
</dbReference>
<evidence type="ECO:0000313" key="6">
    <source>
        <dbReference type="Proteomes" id="UP000298763"/>
    </source>
</evidence>
<dbReference type="InterPro" id="IPR016163">
    <property type="entry name" value="Ald_DH_C"/>
</dbReference>
<keyword evidence="2 4" id="KW-0560">Oxidoreductase</keyword>
<dbReference type="Pfam" id="PF00171">
    <property type="entry name" value="Aldedh"/>
    <property type="match status" value="1"/>
</dbReference>
<gene>
    <name evidence="5" type="ORF">FCL38_17665</name>
    <name evidence="4" type="ORF">FHS02_001234</name>
</gene>
<sequence length="496" mass="52930">MNDSTSWHERAQALNIDGRAFIGGQRTWARAGQQFDNRSPIDGRELGPVARCGAEDVELAVAAARAAFEDGRWAGMAPAKRKRILVKFADLMQQHCDELALLETLDMGKPVKYSLAVDVAGAANCIRWYGEAIDKVYGEIAPTPADSLALVTREPVGVVGAIVPWNYPMLMASWKIAPALAAGNSVVLKPSEKSPLTALRLAELALEAGIPPGVFNVLPGFGNEAGSALAQHMDVDCIAFTGSTRVGKQIVQMAGQSNLKRAWTELGGKSANIVCADCPDLDAAVAASIGSIFFNQGESCNAPSRLFVEESIRARFIEKALAMVPDFAPGDPLDANTVMGAIVDETQLATVMKYIGEGKAAGARLLAGGERVRRDTGGYYVAPTIFDNVGAGMSIAREEIFGPVLSVLSFTSLDEAVRQANATPYGLHAAVWTADLSKAIRTSRALRAGTVHVNQYDNDDITVPFGGYKQSGNGRDKSLHAFDKYTELKTTWIQVA</sequence>
<evidence type="ECO:0000256" key="2">
    <source>
        <dbReference type="ARBA" id="ARBA00023002"/>
    </source>
</evidence>